<dbReference type="AlphaFoldDB" id="A0A9E9C5T6"/>
<dbReference type="Proteomes" id="UP001163152">
    <property type="component" value="Chromosome"/>
</dbReference>
<protein>
    <submittedName>
        <fullName evidence="2">Uncharacterized protein</fullName>
    </submittedName>
</protein>
<dbReference type="EMBL" id="CP113797">
    <property type="protein sequence ID" value="WAL61516.1"/>
    <property type="molecule type" value="Genomic_DNA"/>
</dbReference>
<dbReference type="KEGG" id="tsin:OXH18_05875"/>
<accession>A0A9E9C5T6</accession>
<evidence type="ECO:0000313" key="2">
    <source>
        <dbReference type="EMBL" id="WAL61516.1"/>
    </source>
</evidence>
<dbReference type="RefSeq" id="WP_268611503.1">
    <property type="nucleotide sequence ID" value="NZ_CP113797.1"/>
</dbReference>
<proteinExistence type="predicted"/>
<gene>
    <name evidence="2" type="ORF">OXH18_05875</name>
</gene>
<sequence>MSLILAIVLSDTAWYDRWQASWKQATCADPQDSDMPNGTSLHPPFAKYLD</sequence>
<organism evidence="2 3">
    <name type="scientific">Thermocoleostomius sinensis A174</name>
    <dbReference type="NCBI Taxonomy" id="2016057"/>
    <lineage>
        <taxon>Bacteria</taxon>
        <taxon>Bacillati</taxon>
        <taxon>Cyanobacteriota</taxon>
        <taxon>Cyanophyceae</taxon>
        <taxon>Oculatellales</taxon>
        <taxon>Oculatellaceae</taxon>
        <taxon>Thermocoleostomius</taxon>
    </lineage>
</organism>
<keyword evidence="3" id="KW-1185">Reference proteome</keyword>
<feature type="region of interest" description="Disordered" evidence="1">
    <location>
        <begin position="28"/>
        <end position="50"/>
    </location>
</feature>
<evidence type="ECO:0000313" key="3">
    <source>
        <dbReference type="Proteomes" id="UP001163152"/>
    </source>
</evidence>
<reference evidence="2" key="1">
    <citation type="submission" date="2022-12" db="EMBL/GenBank/DDBJ databases">
        <title>Polyphasic identification of a Novel Hot-Spring Cyanobacterium Ocullathermofonsia sinensis gen nov. sp. nov. and Genomic Insights on its Adaptations to the Thermal Habitat.</title>
        <authorList>
            <person name="Daroch M."/>
            <person name="Tang J."/>
            <person name="Jiang Y."/>
        </authorList>
    </citation>
    <scope>NUCLEOTIDE SEQUENCE</scope>
    <source>
        <strain evidence="2">PKUAC-SCTA174</strain>
    </source>
</reference>
<evidence type="ECO:0000256" key="1">
    <source>
        <dbReference type="SAM" id="MobiDB-lite"/>
    </source>
</evidence>
<name>A0A9E9C5T6_9CYAN</name>